<dbReference type="InterPro" id="IPR011880">
    <property type="entry name" value="PA_CoA_ligase"/>
</dbReference>
<dbReference type="Pfam" id="PF14535">
    <property type="entry name" value="AMP-binding_C_2"/>
    <property type="match status" value="1"/>
</dbReference>
<keyword evidence="5" id="KW-1185">Reference proteome</keyword>
<comment type="caution">
    <text evidence="4">The sequence shown here is derived from an EMBL/GenBank/DDBJ whole genome shotgun (WGS) entry which is preliminary data.</text>
</comment>
<proteinExistence type="predicted"/>
<dbReference type="CDD" id="cd05913">
    <property type="entry name" value="PaaK"/>
    <property type="match status" value="1"/>
</dbReference>
<dbReference type="Gene3D" id="3.30.300.30">
    <property type="match status" value="1"/>
</dbReference>
<dbReference type="EMBL" id="BAABHJ010000006">
    <property type="protein sequence ID" value="GAA4607457.1"/>
    <property type="molecule type" value="Genomic_DNA"/>
</dbReference>
<dbReference type="Gene3D" id="3.40.50.12780">
    <property type="entry name" value="N-terminal domain of ligase-like"/>
    <property type="match status" value="1"/>
</dbReference>
<dbReference type="Pfam" id="PF00501">
    <property type="entry name" value="AMP-binding"/>
    <property type="match status" value="1"/>
</dbReference>
<evidence type="ECO:0000313" key="4">
    <source>
        <dbReference type="EMBL" id="GAA4607457.1"/>
    </source>
</evidence>
<dbReference type="InterPro" id="IPR028154">
    <property type="entry name" value="AMP-dep_Lig_C"/>
</dbReference>
<dbReference type="Proteomes" id="UP001500212">
    <property type="component" value="Unassembled WGS sequence"/>
</dbReference>
<accession>A0ABP8TJK1</accession>
<name>A0ABP8TJK1_9ACTN</name>
<sequence>MLVIFGMLCLTARQSAEFPRRDPASSVPVTPEKPPADGLLRGGVRRRSTPSMAEAYGPGPAETMSRDELTAVRQRRLRDLVDRLIAADGLQGRRLRDAGVAGGHDVTLDDLRRLPFTTKQDLWDAYPYGMLAVPMEEVAAVHGSSGTGGRPTLVAYTRRDLALWSQMCARSLACAGARPGSVVHNAYGYGLFTGGLGIHQGALALGVTVVPMSGGMTERQLRLLADLRPDILTCTPSYAVRLGEAARAAGIELRLKAGLFGAEPWSEGLRSTIEELLGLAALDIYGLSEIIGPGVATECLERSGLHVNEDHFLVEAVDASGGPVPDGTPGELVFSTPKEAMPLLRYRTGDVASLSHEPCPCGRTLVRMSKVLGRRDDMLVIRGVNVFPRQIESVVVRHASPHYQVVVDRRTAMPRLVVACEGAGPGLTSALSAELGLSCDVRDLPVGTIPRVEAGKAVRVVTWESGEPPLPGLD</sequence>
<feature type="region of interest" description="Disordered" evidence="1">
    <location>
        <begin position="16"/>
        <end position="68"/>
    </location>
</feature>
<evidence type="ECO:0000313" key="5">
    <source>
        <dbReference type="Proteomes" id="UP001500212"/>
    </source>
</evidence>
<dbReference type="InterPro" id="IPR000873">
    <property type="entry name" value="AMP-dep_synth/lig_dom"/>
</dbReference>
<dbReference type="InterPro" id="IPR051414">
    <property type="entry name" value="Adenylate-forming_Reductase"/>
</dbReference>
<dbReference type="SUPFAM" id="SSF56801">
    <property type="entry name" value="Acetyl-CoA synthetase-like"/>
    <property type="match status" value="1"/>
</dbReference>
<gene>
    <name evidence="4" type="ORF">GCM10023195_28330</name>
</gene>
<dbReference type="InterPro" id="IPR045851">
    <property type="entry name" value="AMP-bd_C_sf"/>
</dbReference>
<protein>
    <submittedName>
        <fullName evidence="4">Phenylacetate--CoA ligase</fullName>
    </submittedName>
</protein>
<keyword evidence="4" id="KW-0436">Ligase</keyword>
<evidence type="ECO:0000259" key="2">
    <source>
        <dbReference type="Pfam" id="PF00501"/>
    </source>
</evidence>
<organism evidence="4 5">
    <name type="scientific">Actinoallomurus liliacearum</name>
    <dbReference type="NCBI Taxonomy" id="1080073"/>
    <lineage>
        <taxon>Bacteria</taxon>
        <taxon>Bacillati</taxon>
        <taxon>Actinomycetota</taxon>
        <taxon>Actinomycetes</taxon>
        <taxon>Streptosporangiales</taxon>
        <taxon>Thermomonosporaceae</taxon>
        <taxon>Actinoallomurus</taxon>
    </lineage>
</organism>
<evidence type="ECO:0000259" key="3">
    <source>
        <dbReference type="Pfam" id="PF14535"/>
    </source>
</evidence>
<feature type="domain" description="AMP-dependent synthetase/ligase" evidence="2">
    <location>
        <begin position="132"/>
        <end position="337"/>
    </location>
</feature>
<dbReference type="GO" id="GO:0016874">
    <property type="term" value="F:ligase activity"/>
    <property type="evidence" value="ECO:0007669"/>
    <property type="project" value="UniProtKB-KW"/>
</dbReference>
<dbReference type="InterPro" id="IPR042099">
    <property type="entry name" value="ANL_N_sf"/>
</dbReference>
<evidence type="ECO:0000256" key="1">
    <source>
        <dbReference type="SAM" id="MobiDB-lite"/>
    </source>
</evidence>
<dbReference type="PIRSF" id="PIRSF006444">
    <property type="entry name" value="PaaK"/>
    <property type="match status" value="1"/>
</dbReference>
<dbReference type="PANTHER" id="PTHR43439">
    <property type="entry name" value="PHENYLACETATE-COENZYME A LIGASE"/>
    <property type="match status" value="1"/>
</dbReference>
<dbReference type="PANTHER" id="PTHR43439:SF1">
    <property type="entry name" value="PHENYLACETATE-COENZYME A LIGASE"/>
    <property type="match status" value="1"/>
</dbReference>
<feature type="domain" description="AMP-dependent ligase C-terminal" evidence="3">
    <location>
        <begin position="383"/>
        <end position="461"/>
    </location>
</feature>
<reference evidence="5" key="1">
    <citation type="journal article" date="2019" name="Int. J. Syst. Evol. Microbiol.">
        <title>The Global Catalogue of Microorganisms (GCM) 10K type strain sequencing project: providing services to taxonomists for standard genome sequencing and annotation.</title>
        <authorList>
            <consortium name="The Broad Institute Genomics Platform"/>
            <consortium name="The Broad Institute Genome Sequencing Center for Infectious Disease"/>
            <person name="Wu L."/>
            <person name="Ma J."/>
        </authorList>
    </citation>
    <scope>NUCLEOTIDE SEQUENCE [LARGE SCALE GENOMIC DNA]</scope>
    <source>
        <strain evidence="5">JCM 17938</strain>
    </source>
</reference>